<keyword evidence="2" id="KW-1185">Reference proteome</keyword>
<sequence>MAGKNKLEKSGEGDGVNPKDIESNSGSMVQNLNDVRLQSQAANKCLDHKPALDPKKHPIVPLAKAPVQVQGPPANSSLLKTPINSPLKKWKPHARKFTGKVQISTAHNGNMKRNLEEMEIDSPELKNLKLSNDRGQDSETKAMQEDTTMLQNENSLSLVSSELALILAKTTMAESQPRREP</sequence>
<protein>
    <submittedName>
        <fullName evidence="1">Uncharacterized protein</fullName>
    </submittedName>
</protein>
<evidence type="ECO:0000313" key="2">
    <source>
        <dbReference type="Proteomes" id="UP001164539"/>
    </source>
</evidence>
<reference evidence="1 2" key="1">
    <citation type="journal article" date="2023" name="Science">
        <title>Complex scaffold remodeling in plant triterpene biosynthesis.</title>
        <authorList>
            <person name="De La Pena R."/>
            <person name="Hodgson H."/>
            <person name="Liu J.C."/>
            <person name="Stephenson M.J."/>
            <person name="Martin A.C."/>
            <person name="Owen C."/>
            <person name="Harkess A."/>
            <person name="Leebens-Mack J."/>
            <person name="Jimenez L.E."/>
            <person name="Osbourn A."/>
            <person name="Sattely E.S."/>
        </authorList>
    </citation>
    <scope>NUCLEOTIDE SEQUENCE [LARGE SCALE GENOMIC DNA]</scope>
    <source>
        <strain evidence="2">cv. JPN11</strain>
        <tissue evidence="1">Leaf</tissue>
    </source>
</reference>
<proteinExistence type="predicted"/>
<dbReference type="Proteomes" id="UP001164539">
    <property type="component" value="Chromosome 10"/>
</dbReference>
<gene>
    <name evidence="1" type="ORF">OWV82_018741</name>
</gene>
<comment type="caution">
    <text evidence="1">The sequence shown here is derived from an EMBL/GenBank/DDBJ whole genome shotgun (WGS) entry which is preliminary data.</text>
</comment>
<evidence type="ECO:0000313" key="1">
    <source>
        <dbReference type="EMBL" id="KAJ4708863.1"/>
    </source>
</evidence>
<organism evidence="1 2">
    <name type="scientific">Melia azedarach</name>
    <name type="common">Chinaberry tree</name>
    <dbReference type="NCBI Taxonomy" id="155640"/>
    <lineage>
        <taxon>Eukaryota</taxon>
        <taxon>Viridiplantae</taxon>
        <taxon>Streptophyta</taxon>
        <taxon>Embryophyta</taxon>
        <taxon>Tracheophyta</taxon>
        <taxon>Spermatophyta</taxon>
        <taxon>Magnoliopsida</taxon>
        <taxon>eudicotyledons</taxon>
        <taxon>Gunneridae</taxon>
        <taxon>Pentapetalae</taxon>
        <taxon>rosids</taxon>
        <taxon>malvids</taxon>
        <taxon>Sapindales</taxon>
        <taxon>Meliaceae</taxon>
        <taxon>Melia</taxon>
    </lineage>
</organism>
<dbReference type="EMBL" id="CM051403">
    <property type="protein sequence ID" value="KAJ4708863.1"/>
    <property type="molecule type" value="Genomic_DNA"/>
</dbReference>
<accession>A0ACC1XDK9</accession>
<name>A0ACC1XDK9_MELAZ</name>